<evidence type="ECO:0000256" key="7">
    <source>
        <dbReference type="SAM" id="SignalP"/>
    </source>
</evidence>
<evidence type="ECO:0000256" key="3">
    <source>
        <dbReference type="ARBA" id="ARBA00022475"/>
    </source>
</evidence>
<dbReference type="SUPFAM" id="SSF53822">
    <property type="entry name" value="Periplasmic binding protein-like I"/>
    <property type="match status" value="1"/>
</dbReference>
<dbReference type="AlphaFoldDB" id="A0A1H9ZPP3"/>
<dbReference type="Gene3D" id="3.40.50.2300">
    <property type="match status" value="2"/>
</dbReference>
<gene>
    <name evidence="9" type="ORF">SAMN02583745_00636</name>
</gene>
<feature type="chain" id="PRO_5017263209" evidence="7">
    <location>
        <begin position="33"/>
        <end position="357"/>
    </location>
</feature>
<evidence type="ECO:0000256" key="5">
    <source>
        <dbReference type="ARBA" id="ARBA00023136"/>
    </source>
</evidence>
<feature type="signal peptide" evidence="7">
    <location>
        <begin position="1"/>
        <end position="32"/>
    </location>
</feature>
<evidence type="ECO:0000256" key="6">
    <source>
        <dbReference type="ARBA" id="ARBA00023288"/>
    </source>
</evidence>
<dbReference type="PANTHER" id="PTHR34296">
    <property type="entry name" value="TRANSCRIPTIONAL ACTIVATOR PROTEIN MED"/>
    <property type="match status" value="1"/>
</dbReference>
<accession>A0A1H9ZPP3</accession>
<proteinExistence type="inferred from homology"/>
<evidence type="ECO:0000256" key="2">
    <source>
        <dbReference type="ARBA" id="ARBA00008610"/>
    </source>
</evidence>
<dbReference type="EMBL" id="FOHV01000004">
    <property type="protein sequence ID" value="SES83551.1"/>
    <property type="molecule type" value="Genomic_DNA"/>
</dbReference>
<dbReference type="CDD" id="cd06354">
    <property type="entry name" value="PBP1_PrnA-like"/>
    <property type="match status" value="1"/>
</dbReference>
<evidence type="ECO:0000259" key="8">
    <source>
        <dbReference type="Pfam" id="PF02608"/>
    </source>
</evidence>
<organism evidence="9 10">
    <name type="scientific">Thorsellia anophelis DSM 18579</name>
    <dbReference type="NCBI Taxonomy" id="1123402"/>
    <lineage>
        <taxon>Bacteria</taxon>
        <taxon>Pseudomonadati</taxon>
        <taxon>Pseudomonadota</taxon>
        <taxon>Gammaproteobacteria</taxon>
        <taxon>Enterobacterales</taxon>
        <taxon>Thorselliaceae</taxon>
        <taxon>Thorsellia</taxon>
    </lineage>
</organism>
<dbReference type="Pfam" id="PF02608">
    <property type="entry name" value="Bmp"/>
    <property type="match status" value="1"/>
</dbReference>
<dbReference type="InterPro" id="IPR028082">
    <property type="entry name" value="Peripla_BP_I"/>
</dbReference>
<dbReference type="OrthoDB" id="9784230at2"/>
<dbReference type="RefSeq" id="WP_093317774.1">
    <property type="nucleotide sequence ID" value="NZ_FOHV01000004.1"/>
</dbReference>
<dbReference type="InterPro" id="IPR050957">
    <property type="entry name" value="BMP_lipoprotein"/>
</dbReference>
<keyword evidence="4 7" id="KW-0732">Signal</keyword>
<evidence type="ECO:0000313" key="10">
    <source>
        <dbReference type="Proteomes" id="UP000242642"/>
    </source>
</evidence>
<comment type="similarity">
    <text evidence="2">Belongs to the BMP lipoprotein family.</text>
</comment>
<evidence type="ECO:0000256" key="4">
    <source>
        <dbReference type="ARBA" id="ARBA00022729"/>
    </source>
</evidence>
<keyword evidence="3" id="KW-1003">Cell membrane</keyword>
<dbReference type="Proteomes" id="UP000242642">
    <property type="component" value="Unassembled WGS sequence"/>
</dbReference>
<evidence type="ECO:0000313" key="9">
    <source>
        <dbReference type="EMBL" id="SES83551.1"/>
    </source>
</evidence>
<reference evidence="10" key="1">
    <citation type="submission" date="2016-10" db="EMBL/GenBank/DDBJ databases">
        <authorList>
            <person name="Varghese N."/>
            <person name="Submissions S."/>
        </authorList>
    </citation>
    <scope>NUCLEOTIDE SEQUENCE [LARGE SCALE GENOMIC DNA]</scope>
    <source>
        <strain evidence="10">DSM 18579</strain>
    </source>
</reference>
<keyword evidence="5" id="KW-0472">Membrane</keyword>
<name>A0A1H9ZPP3_9GAMM</name>
<keyword evidence="6" id="KW-0449">Lipoprotein</keyword>
<dbReference type="GO" id="GO:0005886">
    <property type="term" value="C:plasma membrane"/>
    <property type="evidence" value="ECO:0007669"/>
    <property type="project" value="UniProtKB-SubCell"/>
</dbReference>
<comment type="subcellular location">
    <subcellularLocation>
        <location evidence="1">Cell membrane</location>
        <topology evidence="1">Lipid-anchor</topology>
    </subcellularLocation>
</comment>
<feature type="domain" description="ABC transporter substrate-binding protein PnrA-like" evidence="8">
    <location>
        <begin position="41"/>
        <end position="348"/>
    </location>
</feature>
<dbReference type="STRING" id="1123402.SAMN02583745_00636"/>
<keyword evidence="10" id="KW-1185">Reference proteome</keyword>
<dbReference type="InterPro" id="IPR003760">
    <property type="entry name" value="PnrA-like"/>
</dbReference>
<dbReference type="PANTHER" id="PTHR34296:SF2">
    <property type="entry name" value="ABC TRANSPORTER GUANOSINE-BINDING PROTEIN NUPN"/>
    <property type="match status" value="1"/>
</dbReference>
<protein>
    <submittedName>
        <fullName evidence="9">Basic membrane protein A</fullName>
    </submittedName>
</protein>
<evidence type="ECO:0000256" key="1">
    <source>
        <dbReference type="ARBA" id="ARBA00004193"/>
    </source>
</evidence>
<sequence length="357" mass="37682">MTFNKFNISKTAIATAFTFLTCSTFITQTANAETIENFVPCMVSDSGGFDDRSFNQLSYEGLQAAAKELGVEIKQAESRTETDFSGNLSGLIDAGCNIVVSVGFLLADATIEAAENNTDINFALVDVADTGLPNVQSIVFDTTGAAFLAGYAAADTTKTGIVGTFGGMQIPAVTIFMDGFTQGVNYYNEKNNKDVKALGWNFETQNGLFTGGFAANESAKSAAVALIDQNADVIMPVGGPVFISAAEAIIDSKKEIAMVGVDSDLFISEPKYRNLYLTSVLKKLDEGVKTSVVSAGQGNFSNVAYIGTLANQGVDIAPFHDWESKVRPELAAELSAIKQGIIAGEIKVSSPASPIKQ</sequence>